<gene>
    <name evidence="1" type="ORF">pETSU_101</name>
</gene>
<evidence type="ECO:0000313" key="1">
    <source>
        <dbReference type="EMBL" id="QBZ70682.1"/>
    </source>
</evidence>
<keyword evidence="2" id="KW-1185">Reference proteome</keyword>
<sequence>MSYKFTHSPFVFDVWVPFNGHRFKNTYMIRTRDGREFESFPNGGAWSQPNNEWLEDSEVLEIKLLSKPLGRDFHHGAARLKRDIEYFGRRYPVWCGDTFVWEDELPPGFRISPTEVYGERITAEGETYTKLYIARGIIVPELSHHHRLTEIEGYAQDPLFWWDDSTKIFSHADICNGIHFVHLHRQHILEDKEMSDRVDELCNKMFKDKSEWVPLRHFLVDLIKQQGFDQVKANLQSAIMLQNDTTNQTRWKLLQEQTTLCKGGSLKIDKGRLMNELRGGRAHHIPPTYDLHHVLIRPDVRPDGGKAKDQLDKIINGN</sequence>
<name>A0A4D6DWK7_9CAUD</name>
<protein>
    <submittedName>
        <fullName evidence="1">Uncharacterized protein</fullName>
    </submittedName>
</protein>
<reference evidence="1 2" key="1">
    <citation type="submission" date="2019-03" db="EMBL/GenBank/DDBJ databases">
        <authorList>
            <person name="Kim S.G."/>
            <person name="Park S.C."/>
        </authorList>
    </citation>
    <scope>NUCLEOTIDE SEQUENCE [LARGE SCALE GENOMIC DNA]</scope>
</reference>
<dbReference type="EMBL" id="MK689364">
    <property type="protein sequence ID" value="QBZ70682.1"/>
    <property type="molecule type" value="Genomic_DNA"/>
</dbReference>
<dbReference type="Proteomes" id="UP000297195">
    <property type="component" value="Segment"/>
</dbReference>
<evidence type="ECO:0000313" key="2">
    <source>
        <dbReference type="Proteomes" id="UP000297195"/>
    </source>
</evidence>
<organism evidence="1 2">
    <name type="scientific">Edwardsiella phage pEt-SU</name>
    <dbReference type="NCBI Taxonomy" id="2562142"/>
    <lineage>
        <taxon>Viruses</taxon>
        <taxon>Duplodnaviria</taxon>
        <taxon>Heunggongvirae</taxon>
        <taxon>Uroviricota</taxon>
        <taxon>Caudoviricetes</taxon>
        <taxon>Chimalliviridae</taxon>
        <taxon>Petsuvirus</taxon>
        <taxon>Petsuvirus pEtSU</taxon>
    </lineage>
</organism>
<accession>A0A4D6DWK7</accession>
<proteinExistence type="predicted"/>